<protein>
    <recommendedName>
        <fullName evidence="4">Tetraspanin</fullName>
    </recommendedName>
</protein>
<dbReference type="Proteomes" id="UP001063166">
    <property type="component" value="Unassembled WGS sequence"/>
</dbReference>
<feature type="transmembrane region" description="Helical" evidence="1">
    <location>
        <begin position="82"/>
        <end position="103"/>
    </location>
</feature>
<dbReference type="OrthoDB" id="3362027at2759"/>
<evidence type="ECO:0008006" key="4">
    <source>
        <dbReference type="Google" id="ProtNLM"/>
    </source>
</evidence>
<feature type="transmembrane region" description="Helical" evidence="1">
    <location>
        <begin position="51"/>
        <end position="70"/>
    </location>
</feature>
<proteinExistence type="predicted"/>
<name>A0A9P3PJV8_LYOSH</name>
<gene>
    <name evidence="2" type="ORF">LshimejAT787_0403160</name>
</gene>
<dbReference type="AlphaFoldDB" id="A0A9P3PJV8"/>
<keyword evidence="1" id="KW-0812">Transmembrane</keyword>
<feature type="transmembrane region" description="Helical" evidence="1">
    <location>
        <begin position="17"/>
        <end position="39"/>
    </location>
</feature>
<organism evidence="2 3">
    <name type="scientific">Lyophyllum shimeji</name>
    <name type="common">Hon-shimeji</name>
    <name type="synonym">Tricholoma shimeji</name>
    <dbReference type="NCBI Taxonomy" id="47721"/>
    <lineage>
        <taxon>Eukaryota</taxon>
        <taxon>Fungi</taxon>
        <taxon>Dikarya</taxon>
        <taxon>Basidiomycota</taxon>
        <taxon>Agaricomycotina</taxon>
        <taxon>Agaricomycetes</taxon>
        <taxon>Agaricomycetidae</taxon>
        <taxon>Agaricales</taxon>
        <taxon>Tricholomatineae</taxon>
        <taxon>Lyophyllaceae</taxon>
        <taxon>Lyophyllum</taxon>
    </lineage>
</organism>
<comment type="caution">
    <text evidence="2">The sequence shown here is derived from an EMBL/GenBank/DDBJ whole genome shotgun (WGS) entry which is preliminary data.</text>
</comment>
<keyword evidence="1" id="KW-0472">Membrane</keyword>
<accession>A0A9P3PJV8</accession>
<reference evidence="2" key="1">
    <citation type="submission" date="2022-07" db="EMBL/GenBank/DDBJ databases">
        <title>The genome of Lyophyllum shimeji provides insight into the initial evolution of ectomycorrhizal fungal genome.</title>
        <authorList>
            <person name="Kobayashi Y."/>
            <person name="Shibata T."/>
            <person name="Hirakawa H."/>
            <person name="Shigenobu S."/>
            <person name="Nishiyama T."/>
            <person name="Yamada A."/>
            <person name="Hasebe M."/>
            <person name="Kawaguchi M."/>
        </authorList>
    </citation>
    <scope>NUCLEOTIDE SEQUENCE</scope>
    <source>
        <strain evidence="2">AT787</strain>
    </source>
</reference>
<evidence type="ECO:0000256" key="1">
    <source>
        <dbReference type="SAM" id="Phobius"/>
    </source>
</evidence>
<sequence length="184" mass="19715">MTVVPTRKFCCCLPTRFGVVIVALIGLLGGGVIAVVGGLNAHRINGSKVSIGISITVYGLLAFVSLLGLIGAIARKLALIKLYFAFLVVHLMFSLAVGIYAIFRVFKDKHVFLNDCIQSNTAAAAQSPQKLCNDGLKVVKGVTVTLFIIFWLIEIWGCVIVNSYAGQLADENAVEGVVKDTEAW</sequence>
<evidence type="ECO:0000313" key="3">
    <source>
        <dbReference type="Proteomes" id="UP001063166"/>
    </source>
</evidence>
<evidence type="ECO:0000313" key="2">
    <source>
        <dbReference type="EMBL" id="GLB37265.1"/>
    </source>
</evidence>
<keyword evidence="3" id="KW-1185">Reference proteome</keyword>
<feature type="transmembrane region" description="Helical" evidence="1">
    <location>
        <begin position="144"/>
        <end position="165"/>
    </location>
</feature>
<dbReference type="EMBL" id="BRPK01000004">
    <property type="protein sequence ID" value="GLB37265.1"/>
    <property type="molecule type" value="Genomic_DNA"/>
</dbReference>
<keyword evidence="1" id="KW-1133">Transmembrane helix</keyword>